<dbReference type="WBParaSite" id="RSKR_0000617950.1">
    <property type="protein sequence ID" value="RSKR_0000617950.1"/>
    <property type="gene ID" value="RSKR_0000617950"/>
</dbReference>
<dbReference type="Proteomes" id="UP000095286">
    <property type="component" value="Unplaced"/>
</dbReference>
<accession>A0AC35TZU4</accession>
<sequence>MFIKRPFNRNLIIDQIDGESQRGWKTTDLLGLTVFPCRALDTPPLEIHDDSYPVSKCASFCFSRLKQMIDFEEIGIDLDFIKKFKPSIIVSEVHNHRKPSSSGVYILCVDFLSGFVNEPKSMLMNKSDFVHQAEHFTSEAPKWVKVEQEFKDYSDDTRRINFCSGGASTTTANATVIITFDINKGDHFS</sequence>
<organism evidence="1 2">
    <name type="scientific">Rhabditophanes sp. KR3021</name>
    <dbReference type="NCBI Taxonomy" id="114890"/>
    <lineage>
        <taxon>Eukaryota</taxon>
        <taxon>Metazoa</taxon>
        <taxon>Ecdysozoa</taxon>
        <taxon>Nematoda</taxon>
        <taxon>Chromadorea</taxon>
        <taxon>Rhabditida</taxon>
        <taxon>Tylenchina</taxon>
        <taxon>Panagrolaimomorpha</taxon>
        <taxon>Strongyloidoidea</taxon>
        <taxon>Alloionematidae</taxon>
        <taxon>Rhabditophanes</taxon>
    </lineage>
</organism>
<evidence type="ECO:0000313" key="2">
    <source>
        <dbReference type="WBParaSite" id="RSKR_0000617950.1"/>
    </source>
</evidence>
<evidence type="ECO:0000313" key="1">
    <source>
        <dbReference type="Proteomes" id="UP000095286"/>
    </source>
</evidence>
<proteinExistence type="predicted"/>
<reference evidence="2" key="1">
    <citation type="submission" date="2025-08" db="UniProtKB">
        <authorList>
            <consortium name="WormBaseParasite"/>
        </authorList>
    </citation>
    <scope>IDENTIFICATION</scope>
    <source>
        <strain evidence="2">KR3021</strain>
    </source>
</reference>
<name>A0AC35TZU4_9BILA</name>
<protein>
    <submittedName>
        <fullName evidence="2">FBA domain-containing protein</fullName>
    </submittedName>
</protein>